<protein>
    <submittedName>
        <fullName evidence="2">Catechol 2,3-dioxygenase-like lactoylglutathione lyase family enzyme</fullName>
    </submittedName>
</protein>
<dbReference type="InterPro" id="IPR029068">
    <property type="entry name" value="Glyas_Bleomycin-R_OHBP_Dase"/>
</dbReference>
<dbReference type="Gene3D" id="3.10.180.10">
    <property type="entry name" value="2,3-Dihydroxybiphenyl 1,2-Dioxygenase, domain 1"/>
    <property type="match status" value="1"/>
</dbReference>
<organism evidence="2 3">
    <name type="scientific">Mycolicibacterium iranicum</name>
    <name type="common">Mycobacterium iranicum</name>
    <dbReference type="NCBI Taxonomy" id="912594"/>
    <lineage>
        <taxon>Bacteria</taxon>
        <taxon>Bacillati</taxon>
        <taxon>Actinomycetota</taxon>
        <taxon>Actinomycetes</taxon>
        <taxon>Mycobacteriales</taxon>
        <taxon>Mycobacteriaceae</taxon>
        <taxon>Mycolicibacterium</taxon>
    </lineage>
</organism>
<evidence type="ECO:0000313" key="3">
    <source>
        <dbReference type="Proteomes" id="UP000550501"/>
    </source>
</evidence>
<comment type="caution">
    <text evidence="2">The sequence shown here is derived from an EMBL/GenBank/DDBJ whole genome shotgun (WGS) entry which is preliminary data.</text>
</comment>
<keyword evidence="2" id="KW-0456">Lyase</keyword>
<reference evidence="2 3" key="1">
    <citation type="submission" date="2020-08" db="EMBL/GenBank/DDBJ databases">
        <title>The Agave Microbiome: Exploring the role of microbial communities in plant adaptations to desert environments.</title>
        <authorList>
            <person name="Partida-Martinez L.P."/>
        </authorList>
    </citation>
    <scope>NUCLEOTIDE SEQUENCE [LARGE SCALE GENOMIC DNA]</scope>
    <source>
        <strain evidence="2 3">AT2.18</strain>
    </source>
</reference>
<keyword evidence="2" id="KW-0560">Oxidoreductase</keyword>
<dbReference type="GO" id="GO:0051213">
    <property type="term" value="F:dioxygenase activity"/>
    <property type="evidence" value="ECO:0007669"/>
    <property type="project" value="UniProtKB-KW"/>
</dbReference>
<dbReference type="Proteomes" id="UP000550501">
    <property type="component" value="Unassembled WGS sequence"/>
</dbReference>
<dbReference type="InterPro" id="IPR004360">
    <property type="entry name" value="Glyas_Fos-R_dOase_dom"/>
</dbReference>
<gene>
    <name evidence="2" type="ORF">FHR72_000303</name>
</gene>
<dbReference type="GO" id="GO:0016829">
    <property type="term" value="F:lyase activity"/>
    <property type="evidence" value="ECO:0007669"/>
    <property type="project" value="UniProtKB-KW"/>
</dbReference>
<accession>A0A839Q3N6</accession>
<proteinExistence type="predicted"/>
<evidence type="ECO:0000259" key="1">
    <source>
        <dbReference type="Pfam" id="PF00903"/>
    </source>
</evidence>
<sequence length="238" mass="26023">MPTTTVPVLPCADPDATVVFYEGLGFTVTHRQHRPYLYLAFRLDEIEVHFVAASPGLYITAENSGGFLAFVDDVAPVHARFVETLRDRLGGVPATGLPRLTRLRPGQTRFVVYDPSGNGITVINRDEPDVEYGGSKQLSGLAKAHDNVRIFRDFKNDDALAARALDTALRRHRADAPRLDLARALADRAELAVALGDRQQADASRAELEAMGLTHSEMASLTTELTALAQIEDWMQGA</sequence>
<feature type="domain" description="Glyoxalase/fosfomycin resistance/dioxygenase" evidence="1">
    <location>
        <begin position="8"/>
        <end position="120"/>
    </location>
</feature>
<name>A0A839Q3N6_MYCIR</name>
<keyword evidence="3" id="KW-1185">Reference proteome</keyword>
<keyword evidence="2" id="KW-0223">Dioxygenase</keyword>
<dbReference type="Pfam" id="PF00903">
    <property type="entry name" value="Glyoxalase"/>
    <property type="match status" value="1"/>
</dbReference>
<dbReference type="RefSeq" id="WP_183466132.1">
    <property type="nucleotide sequence ID" value="NZ_JACHVU010000001.1"/>
</dbReference>
<dbReference type="SUPFAM" id="SSF54593">
    <property type="entry name" value="Glyoxalase/Bleomycin resistance protein/Dihydroxybiphenyl dioxygenase"/>
    <property type="match status" value="1"/>
</dbReference>
<evidence type="ECO:0000313" key="2">
    <source>
        <dbReference type="EMBL" id="MBB2988846.1"/>
    </source>
</evidence>
<dbReference type="AlphaFoldDB" id="A0A839Q3N6"/>
<dbReference type="EMBL" id="JACHVU010000001">
    <property type="protein sequence ID" value="MBB2988846.1"/>
    <property type="molecule type" value="Genomic_DNA"/>
</dbReference>